<dbReference type="KEGG" id="mema:MMAB1_2713"/>
<dbReference type="InterPro" id="IPR052942">
    <property type="entry name" value="LPS_cholinephosphotransferase"/>
</dbReference>
<proteinExistence type="predicted"/>
<organism evidence="2 3">
    <name type="scientific">Methanoculleus bourgensis</name>
    <dbReference type="NCBI Taxonomy" id="83986"/>
    <lineage>
        <taxon>Archaea</taxon>
        <taxon>Methanobacteriati</taxon>
        <taxon>Methanobacteriota</taxon>
        <taxon>Stenosarchaea group</taxon>
        <taxon>Methanomicrobia</taxon>
        <taxon>Methanomicrobiales</taxon>
        <taxon>Methanomicrobiaceae</taxon>
        <taxon>Methanoculleus</taxon>
    </lineage>
</organism>
<dbReference type="InterPro" id="IPR007074">
    <property type="entry name" value="LicD/FKTN/FKRP_NTP_transf"/>
</dbReference>
<dbReference type="GO" id="GO:0009100">
    <property type="term" value="P:glycoprotein metabolic process"/>
    <property type="evidence" value="ECO:0007669"/>
    <property type="project" value="UniProtKB-ARBA"/>
</dbReference>
<dbReference type="Proteomes" id="UP000069850">
    <property type="component" value="Chromosome 1"/>
</dbReference>
<dbReference type="Pfam" id="PF04991">
    <property type="entry name" value="LicD"/>
    <property type="match status" value="1"/>
</dbReference>
<evidence type="ECO:0000313" key="2">
    <source>
        <dbReference type="EMBL" id="CVK33926.1"/>
    </source>
</evidence>
<dbReference type="PANTHER" id="PTHR43404:SF2">
    <property type="entry name" value="LIPOPOLYSACCHARIDE CHOLINEPHOSPHOTRANSFERASE LICD"/>
    <property type="match status" value="1"/>
</dbReference>
<sequence length="229" mass="26883">MIRSEYERFLTVCDDELSSEYFLQTFESDTDYANSFAKLRLNGTKYPAPRYEGILSNEGIHIEIFPFDHVPDGALHRRIHRFKLMTLSYMCVAKYRYTIKPSTPIRKILYLGFQYLSKLFSKTQLVNMREHLLQKYNQSQTNMCINGAYIIYPNEIFNSFLELEFEGIKFPVPAGYTTYLERAYGDYMSLPPENKRTRHTPYPPDFGKYADINSVDDVLKQMASSSKNR</sequence>
<dbReference type="PANTHER" id="PTHR43404">
    <property type="entry name" value="LIPOPOLYSACCHARIDE CHOLINEPHOSPHOTRANSFERASE LICD"/>
    <property type="match status" value="1"/>
</dbReference>
<protein>
    <recommendedName>
        <fullName evidence="1">LicD/FKTN/FKRP nucleotidyltransferase domain-containing protein</fullName>
    </recommendedName>
</protein>
<accession>A0A0X3BP47</accession>
<dbReference type="AlphaFoldDB" id="A0A0X3BP47"/>
<evidence type="ECO:0000313" key="3">
    <source>
        <dbReference type="Proteomes" id="UP000069850"/>
    </source>
</evidence>
<evidence type="ECO:0000259" key="1">
    <source>
        <dbReference type="Pfam" id="PF04991"/>
    </source>
</evidence>
<feature type="domain" description="LicD/FKTN/FKRP nucleotidyltransferase" evidence="1">
    <location>
        <begin position="1"/>
        <end position="185"/>
    </location>
</feature>
<dbReference type="EMBL" id="LT158599">
    <property type="protein sequence ID" value="CVK33926.1"/>
    <property type="molecule type" value="Genomic_DNA"/>
</dbReference>
<name>A0A0X3BP47_9EURY</name>
<gene>
    <name evidence="2" type="ORF">MMAB1_2713</name>
</gene>
<reference evidence="2 3" key="1">
    <citation type="submission" date="2016-01" db="EMBL/GenBank/DDBJ databases">
        <authorList>
            <person name="Manzoor S."/>
        </authorList>
    </citation>
    <scope>NUCLEOTIDE SEQUENCE [LARGE SCALE GENOMIC DNA]</scope>
    <source>
        <strain evidence="2">Methanoculleus sp MAB1</strain>
    </source>
</reference>